<dbReference type="Proteomes" id="UP000541558">
    <property type="component" value="Unassembled WGS sequence"/>
</dbReference>
<feature type="coiled-coil region" evidence="1">
    <location>
        <begin position="164"/>
        <end position="198"/>
    </location>
</feature>
<feature type="region of interest" description="Disordered" evidence="2">
    <location>
        <begin position="106"/>
        <end position="134"/>
    </location>
</feature>
<comment type="caution">
    <text evidence="3">The sequence shown here is derived from an EMBL/GenBank/DDBJ whole genome shotgun (WGS) entry which is preliminary data.</text>
</comment>
<protein>
    <submittedName>
        <fullName evidence="3">Uncharacterized protein</fullName>
    </submittedName>
</protein>
<sequence>MYLPHHYEMTRTALDWVVISIAALLAEGKEGSMNLSSIKKKARLEAGTNSRLPPLLNQAFEDAVMQLKGDMLVEFGKHGSADSGVHLTEKGKQIWKELVVVNGSETQVREPAGSSNQRDLPGTSKATVSRGRTRAAKLTQIQEARLRRFQEMMKTFLHDDGGNHIALKLDVQRLEEENEVLRKANQAQSEEIESLRKINYVQGKKEVQARGAHAKDNPPLKLDRVWGALDGEYAEEPPEEILAITVRALRAIESREEREAREARDE</sequence>
<evidence type="ECO:0000256" key="1">
    <source>
        <dbReference type="SAM" id="Coils"/>
    </source>
</evidence>
<gene>
    <name evidence="3" type="ORF">D9611_013508</name>
</gene>
<proteinExistence type="predicted"/>
<dbReference type="OrthoDB" id="3084462at2759"/>
<name>A0A8H5BSY0_9AGAR</name>
<keyword evidence="4" id="KW-1185">Reference proteome</keyword>
<reference evidence="3 4" key="1">
    <citation type="journal article" date="2020" name="ISME J.">
        <title>Uncovering the hidden diversity of litter-decomposition mechanisms in mushroom-forming fungi.</title>
        <authorList>
            <person name="Floudas D."/>
            <person name="Bentzer J."/>
            <person name="Ahren D."/>
            <person name="Johansson T."/>
            <person name="Persson P."/>
            <person name="Tunlid A."/>
        </authorList>
    </citation>
    <scope>NUCLEOTIDE SEQUENCE [LARGE SCALE GENOMIC DNA]</scope>
    <source>
        <strain evidence="3 4">CBS 175.51</strain>
    </source>
</reference>
<organism evidence="3 4">
    <name type="scientific">Ephemerocybe angulata</name>
    <dbReference type="NCBI Taxonomy" id="980116"/>
    <lineage>
        <taxon>Eukaryota</taxon>
        <taxon>Fungi</taxon>
        <taxon>Dikarya</taxon>
        <taxon>Basidiomycota</taxon>
        <taxon>Agaricomycotina</taxon>
        <taxon>Agaricomycetes</taxon>
        <taxon>Agaricomycetidae</taxon>
        <taxon>Agaricales</taxon>
        <taxon>Agaricineae</taxon>
        <taxon>Psathyrellaceae</taxon>
        <taxon>Ephemerocybe</taxon>
    </lineage>
</organism>
<evidence type="ECO:0000256" key="2">
    <source>
        <dbReference type="SAM" id="MobiDB-lite"/>
    </source>
</evidence>
<dbReference type="EMBL" id="JAACJK010000124">
    <property type="protein sequence ID" value="KAF5328967.1"/>
    <property type="molecule type" value="Genomic_DNA"/>
</dbReference>
<evidence type="ECO:0000313" key="4">
    <source>
        <dbReference type="Proteomes" id="UP000541558"/>
    </source>
</evidence>
<evidence type="ECO:0000313" key="3">
    <source>
        <dbReference type="EMBL" id="KAF5328967.1"/>
    </source>
</evidence>
<accession>A0A8H5BSY0</accession>
<dbReference type="AlphaFoldDB" id="A0A8H5BSY0"/>
<keyword evidence="1" id="KW-0175">Coiled coil</keyword>